<feature type="region of interest" description="Disordered" evidence="8">
    <location>
        <begin position="129"/>
        <end position="171"/>
    </location>
</feature>
<gene>
    <name evidence="10" type="primary">acsA_2</name>
    <name evidence="10" type="ORF">NCTC8684_02234</name>
</gene>
<comment type="similarity">
    <text evidence="2">Belongs to the ATP-dependent AMP-binding enzyme family.</text>
</comment>
<dbReference type="InterPro" id="IPR045851">
    <property type="entry name" value="AMP-bd_C_sf"/>
</dbReference>
<accession>A0AAX2MA28</accession>
<dbReference type="Gene3D" id="3.20.20.70">
    <property type="entry name" value="Aldolase class I"/>
    <property type="match status" value="1"/>
</dbReference>
<evidence type="ECO:0000256" key="2">
    <source>
        <dbReference type="ARBA" id="ARBA00006432"/>
    </source>
</evidence>
<dbReference type="AlphaFoldDB" id="A0AAX2MA28"/>
<protein>
    <recommendedName>
        <fullName evidence="3">hydroxymethylglutaryl-CoA lyase</fullName>
        <ecNumber evidence="3">4.1.3.4</ecNumber>
    </recommendedName>
</protein>
<dbReference type="InterPro" id="IPR005914">
    <property type="entry name" value="Acac_CoA_synth"/>
</dbReference>
<dbReference type="Gene3D" id="3.40.50.12780">
    <property type="entry name" value="N-terminal domain of ligase-like"/>
    <property type="match status" value="1"/>
</dbReference>
<evidence type="ECO:0000313" key="10">
    <source>
        <dbReference type="EMBL" id="SUX33145.1"/>
    </source>
</evidence>
<dbReference type="GO" id="GO:0030729">
    <property type="term" value="F:acetoacetate-CoA ligase activity"/>
    <property type="evidence" value="ECO:0007669"/>
    <property type="project" value="InterPro"/>
</dbReference>
<proteinExistence type="inferred from homology"/>
<dbReference type="Proteomes" id="UP000254029">
    <property type="component" value="Unassembled WGS sequence"/>
</dbReference>
<dbReference type="SUPFAM" id="SSF56801">
    <property type="entry name" value="Acetyl-CoA synthetase-like"/>
    <property type="match status" value="1"/>
</dbReference>
<dbReference type="GO" id="GO:0004419">
    <property type="term" value="F:hydroxymethylglutaryl-CoA lyase activity"/>
    <property type="evidence" value="ECO:0007669"/>
    <property type="project" value="UniProtKB-EC"/>
</dbReference>
<dbReference type="NCBIfam" id="TIGR01217">
    <property type="entry name" value="ac_ac_CoA_syn"/>
    <property type="match status" value="1"/>
</dbReference>
<keyword evidence="4 10" id="KW-0436">Ligase</keyword>
<dbReference type="InterPro" id="IPR000891">
    <property type="entry name" value="PYR_CT"/>
</dbReference>
<sequence>MAKALADLGCYEISLGDTIGVGTPASVREMLDAVLDVLPAGQLAGHFHDTYGMAVANIRAALDVGLRVFDASVAGLGGCPYARGASGNVATEDVAYLLAGEGYHTGIDLTKLVDVAWFIADALGKPPPPNWRTRSAARARPADSRSAAARRALTEPESYRPARPSNQKTSRAATGEIMQARVTPIWSPSAERLAGCHLTAFARLAETVWGKELPDYHRLWRASVEDPGRFWSLVWDYCGVIGDKGAVALENGDDMLAARFFPEARLNFAENLLRRDDDALAVVFRGEDKIEQKLSWHELNQLVSRLQQAMRAAGIQPGDRVAGFMPNMPATLAAMLAASSLGAVWTSGSPDFGTDGALDRFGQTEPRILFCPDGYWYNGKAVDIRAKMIHLAEKLPSVERFVVVPYLGDGADFAAAVPRAQTLDAFLAGFDARPVEYVRLPFNHPLYILYSSGTTGKPKCIVHGAGGTLLQHLKEHQLHADIHAGDHLFYFTTCGWMMWNWLVSGLASGAALMLYDGSPFADEGRVLWDYAAEHGFTHFGTSAKYIDSLKKTPIVPARDWQLPKLRSLFSTGSPLVAESYDWVYENIKSDLNLASISGGTDIVSCFALGAATLPVYRGELQCRGLGMAVDIYDELGRPLYREKGELVCLKPFPSMPIGFWNDPDGEKYRQAYFGRFPNIWCHGDYAEVTQHDGVIIYGRSDAVLNPGGVRIGTAEIYRQVEVFPEVLESLAVGQTWQDDERVVLFVKLREGVQLDEDLSSRIKAQIKNGASPRHVPARIVAVADIPRTVSGKIVELAVKNIIHGRPVSNVSALANPEALKLFENLSELGE</sequence>
<evidence type="ECO:0000256" key="4">
    <source>
        <dbReference type="ARBA" id="ARBA00022598"/>
    </source>
</evidence>
<dbReference type="RefSeq" id="WP_374189270.1">
    <property type="nucleotide sequence ID" value="NZ_UIGR01000001.1"/>
</dbReference>
<evidence type="ECO:0000256" key="6">
    <source>
        <dbReference type="ARBA" id="ARBA00022840"/>
    </source>
</evidence>
<dbReference type="CDD" id="cd05943">
    <property type="entry name" value="AACS"/>
    <property type="match status" value="1"/>
</dbReference>
<dbReference type="SUPFAM" id="SSF51569">
    <property type="entry name" value="Aldolase"/>
    <property type="match status" value="1"/>
</dbReference>
<dbReference type="GO" id="GO:0005524">
    <property type="term" value="F:ATP binding"/>
    <property type="evidence" value="ECO:0007669"/>
    <property type="project" value="UniProtKB-KW"/>
</dbReference>
<keyword evidence="5" id="KW-0547">Nucleotide-binding</keyword>
<dbReference type="InterPro" id="IPR042099">
    <property type="entry name" value="ANL_N_sf"/>
</dbReference>
<reference evidence="10 11" key="1">
    <citation type="submission" date="2018-06" db="EMBL/GenBank/DDBJ databases">
        <authorList>
            <consortium name="Pathogen Informatics"/>
            <person name="Doyle S."/>
        </authorList>
    </citation>
    <scope>NUCLEOTIDE SEQUENCE [LARGE SCALE GENOMIC DNA]</scope>
    <source>
        <strain evidence="10 11">NCTC8684</strain>
    </source>
</reference>
<comment type="caution">
    <text evidence="10">The sequence shown here is derived from an EMBL/GenBank/DDBJ whole genome shotgun (WGS) entry which is preliminary data.</text>
</comment>
<evidence type="ECO:0000259" key="9">
    <source>
        <dbReference type="PROSITE" id="PS50991"/>
    </source>
</evidence>
<dbReference type="PROSITE" id="PS01062">
    <property type="entry name" value="HMG_COA_LYASE"/>
    <property type="match status" value="1"/>
</dbReference>
<dbReference type="PROSITE" id="PS50991">
    <property type="entry name" value="PYR_CT"/>
    <property type="match status" value="1"/>
</dbReference>
<dbReference type="EC" id="4.1.3.4" evidence="3"/>
<evidence type="ECO:0000256" key="1">
    <source>
        <dbReference type="ARBA" id="ARBA00005143"/>
    </source>
</evidence>
<dbReference type="InterPro" id="IPR000873">
    <property type="entry name" value="AMP-dep_synth/lig_dom"/>
</dbReference>
<evidence type="ECO:0000256" key="8">
    <source>
        <dbReference type="SAM" id="MobiDB-lite"/>
    </source>
</evidence>
<dbReference type="InterPro" id="IPR013785">
    <property type="entry name" value="Aldolase_TIM"/>
</dbReference>
<dbReference type="PANTHER" id="PTHR42921">
    <property type="entry name" value="ACETOACETYL-COA SYNTHETASE"/>
    <property type="match status" value="1"/>
</dbReference>
<dbReference type="Pfam" id="PF00682">
    <property type="entry name" value="HMGL-like"/>
    <property type="match status" value="1"/>
</dbReference>
<organism evidence="10 11">
    <name type="scientific">Chromobacterium violaceum</name>
    <dbReference type="NCBI Taxonomy" id="536"/>
    <lineage>
        <taxon>Bacteria</taxon>
        <taxon>Pseudomonadati</taxon>
        <taxon>Pseudomonadota</taxon>
        <taxon>Betaproteobacteria</taxon>
        <taxon>Neisseriales</taxon>
        <taxon>Chromobacteriaceae</taxon>
        <taxon>Chromobacterium</taxon>
    </lineage>
</organism>
<dbReference type="EMBL" id="UIGR01000001">
    <property type="protein sequence ID" value="SUX33145.1"/>
    <property type="molecule type" value="Genomic_DNA"/>
</dbReference>
<dbReference type="InterPro" id="IPR020845">
    <property type="entry name" value="AMP-binding_CS"/>
</dbReference>
<evidence type="ECO:0000256" key="7">
    <source>
        <dbReference type="ARBA" id="ARBA00049877"/>
    </source>
</evidence>
<evidence type="ECO:0000256" key="3">
    <source>
        <dbReference type="ARBA" id="ARBA00012910"/>
    </source>
</evidence>
<comment type="catalytic activity">
    <reaction evidence="7">
        <text>(3S)-3-hydroxy-3-methylglutaryl-CoA = acetoacetate + acetyl-CoA</text>
        <dbReference type="Rhea" id="RHEA:24404"/>
        <dbReference type="ChEBI" id="CHEBI:13705"/>
        <dbReference type="ChEBI" id="CHEBI:43074"/>
        <dbReference type="ChEBI" id="CHEBI:57288"/>
        <dbReference type="EC" id="4.1.3.4"/>
    </reaction>
</comment>
<keyword evidence="6" id="KW-0067">ATP-binding</keyword>
<feature type="compositionally biased region" description="Low complexity" evidence="8">
    <location>
        <begin position="132"/>
        <end position="151"/>
    </location>
</feature>
<dbReference type="GO" id="GO:0006629">
    <property type="term" value="P:lipid metabolic process"/>
    <property type="evidence" value="ECO:0007669"/>
    <property type="project" value="InterPro"/>
</dbReference>
<dbReference type="PROSITE" id="PS00455">
    <property type="entry name" value="AMP_BINDING"/>
    <property type="match status" value="1"/>
</dbReference>
<dbReference type="Pfam" id="PF00501">
    <property type="entry name" value="AMP-binding"/>
    <property type="match status" value="1"/>
</dbReference>
<feature type="domain" description="Pyruvate carboxyltransferase" evidence="9">
    <location>
        <begin position="1"/>
        <end position="113"/>
    </location>
</feature>
<evidence type="ECO:0000313" key="11">
    <source>
        <dbReference type="Proteomes" id="UP000254029"/>
    </source>
</evidence>
<name>A0AAX2MA28_CHRVL</name>
<dbReference type="Gene3D" id="3.30.300.30">
    <property type="match status" value="1"/>
</dbReference>
<dbReference type="PANTHER" id="PTHR42921:SF1">
    <property type="entry name" value="ACETOACETYL-COA SYNTHETASE"/>
    <property type="match status" value="1"/>
</dbReference>
<comment type="pathway">
    <text evidence="1">Metabolic intermediate metabolism; (S)-3-hydroxy-3-methylglutaryl-CoA degradation; acetoacetate from (S)-3-hydroxy-3-methylglutaryl-CoA: step 1/1.</text>
</comment>
<dbReference type="NCBIfam" id="NF002937">
    <property type="entry name" value="PRK03584.1"/>
    <property type="match status" value="1"/>
</dbReference>
<dbReference type="InterPro" id="IPR000138">
    <property type="entry name" value="HMG_CoA_lyase_AS"/>
</dbReference>
<evidence type="ECO:0000256" key="5">
    <source>
        <dbReference type="ARBA" id="ARBA00022741"/>
    </source>
</evidence>